<organism evidence="2 3">
    <name type="scientific">Podospora australis</name>
    <dbReference type="NCBI Taxonomy" id="1536484"/>
    <lineage>
        <taxon>Eukaryota</taxon>
        <taxon>Fungi</taxon>
        <taxon>Dikarya</taxon>
        <taxon>Ascomycota</taxon>
        <taxon>Pezizomycotina</taxon>
        <taxon>Sordariomycetes</taxon>
        <taxon>Sordariomycetidae</taxon>
        <taxon>Sordariales</taxon>
        <taxon>Podosporaceae</taxon>
        <taxon>Podospora</taxon>
    </lineage>
</organism>
<keyword evidence="1" id="KW-0472">Membrane</keyword>
<proteinExistence type="predicted"/>
<feature type="transmembrane region" description="Helical" evidence="1">
    <location>
        <begin position="123"/>
        <end position="143"/>
    </location>
</feature>
<evidence type="ECO:0000313" key="3">
    <source>
        <dbReference type="Proteomes" id="UP001302126"/>
    </source>
</evidence>
<protein>
    <submittedName>
        <fullName evidence="2">Uncharacterized protein</fullName>
    </submittedName>
</protein>
<sequence length="233" mass="26522">MERCRSDVMDRSRCGLHHDISAYTAEFGFYGLTECAHPSPDTWPRPGGLYGHLSLNISAFYLFPGKDELFGHHWVDPRTGQMPFQDQSKITFAANNQTYSLDYIRANGRCQAVNDRFRWGFSYIQLFVLIHILLLWTTGFLILQSRTEFLFSESSSKYSTGLKGVSQLASMMAVELRAASINPGELTDTDFRIEVTIYLKGGHVWVNKRAEHWHKEDDTADSSEATLVSKLSH</sequence>
<keyword evidence="1" id="KW-0812">Transmembrane</keyword>
<evidence type="ECO:0000313" key="2">
    <source>
        <dbReference type="EMBL" id="KAK4187693.1"/>
    </source>
</evidence>
<keyword evidence="3" id="KW-1185">Reference proteome</keyword>
<evidence type="ECO:0000256" key="1">
    <source>
        <dbReference type="SAM" id="Phobius"/>
    </source>
</evidence>
<reference evidence="2" key="2">
    <citation type="submission" date="2023-05" db="EMBL/GenBank/DDBJ databases">
        <authorList>
            <consortium name="Lawrence Berkeley National Laboratory"/>
            <person name="Steindorff A."/>
            <person name="Hensen N."/>
            <person name="Bonometti L."/>
            <person name="Westerberg I."/>
            <person name="Brannstrom I.O."/>
            <person name="Guillou S."/>
            <person name="Cros-Aarteil S."/>
            <person name="Calhoun S."/>
            <person name="Haridas S."/>
            <person name="Kuo A."/>
            <person name="Mondo S."/>
            <person name="Pangilinan J."/>
            <person name="Riley R."/>
            <person name="Labutti K."/>
            <person name="Andreopoulos B."/>
            <person name="Lipzen A."/>
            <person name="Chen C."/>
            <person name="Yanf M."/>
            <person name="Daum C."/>
            <person name="Ng V."/>
            <person name="Clum A."/>
            <person name="Ohm R."/>
            <person name="Martin F."/>
            <person name="Silar P."/>
            <person name="Natvig D."/>
            <person name="Lalanne C."/>
            <person name="Gautier V."/>
            <person name="Ament-Velasquez S.L."/>
            <person name="Kruys A."/>
            <person name="Hutchinson M.I."/>
            <person name="Powell A.J."/>
            <person name="Barry K."/>
            <person name="Miller A.N."/>
            <person name="Grigoriev I.V."/>
            <person name="Debuchy R."/>
            <person name="Gladieux P."/>
            <person name="Thoren M.H."/>
            <person name="Johannesson H."/>
        </authorList>
    </citation>
    <scope>NUCLEOTIDE SEQUENCE</scope>
    <source>
        <strain evidence="2">PSN309</strain>
    </source>
</reference>
<reference evidence="2" key="1">
    <citation type="journal article" date="2023" name="Mol. Phylogenet. Evol.">
        <title>Genome-scale phylogeny and comparative genomics of the fungal order Sordariales.</title>
        <authorList>
            <person name="Hensen N."/>
            <person name="Bonometti L."/>
            <person name="Westerberg I."/>
            <person name="Brannstrom I.O."/>
            <person name="Guillou S."/>
            <person name="Cros-Aarteil S."/>
            <person name="Calhoun S."/>
            <person name="Haridas S."/>
            <person name="Kuo A."/>
            <person name="Mondo S."/>
            <person name="Pangilinan J."/>
            <person name="Riley R."/>
            <person name="LaButti K."/>
            <person name="Andreopoulos B."/>
            <person name="Lipzen A."/>
            <person name="Chen C."/>
            <person name="Yan M."/>
            <person name="Daum C."/>
            <person name="Ng V."/>
            <person name="Clum A."/>
            <person name="Steindorff A."/>
            <person name="Ohm R.A."/>
            <person name="Martin F."/>
            <person name="Silar P."/>
            <person name="Natvig D.O."/>
            <person name="Lalanne C."/>
            <person name="Gautier V."/>
            <person name="Ament-Velasquez S.L."/>
            <person name="Kruys A."/>
            <person name="Hutchinson M.I."/>
            <person name="Powell A.J."/>
            <person name="Barry K."/>
            <person name="Miller A.N."/>
            <person name="Grigoriev I.V."/>
            <person name="Debuchy R."/>
            <person name="Gladieux P."/>
            <person name="Hiltunen Thoren M."/>
            <person name="Johannesson H."/>
        </authorList>
    </citation>
    <scope>NUCLEOTIDE SEQUENCE</scope>
    <source>
        <strain evidence="2">PSN309</strain>
    </source>
</reference>
<keyword evidence="1" id="KW-1133">Transmembrane helix</keyword>
<name>A0AAN6WU42_9PEZI</name>
<accession>A0AAN6WU42</accession>
<comment type="caution">
    <text evidence="2">The sequence shown here is derived from an EMBL/GenBank/DDBJ whole genome shotgun (WGS) entry which is preliminary data.</text>
</comment>
<gene>
    <name evidence="2" type="ORF">QBC35DRAFT_220861</name>
</gene>
<dbReference type="EMBL" id="MU864398">
    <property type="protein sequence ID" value="KAK4187693.1"/>
    <property type="molecule type" value="Genomic_DNA"/>
</dbReference>
<dbReference type="Proteomes" id="UP001302126">
    <property type="component" value="Unassembled WGS sequence"/>
</dbReference>
<dbReference type="AlphaFoldDB" id="A0AAN6WU42"/>